<accession>A0A163J0J1</accession>
<evidence type="ECO:0000313" key="2">
    <source>
        <dbReference type="Proteomes" id="UP000078561"/>
    </source>
</evidence>
<reference evidence="1" key="1">
    <citation type="submission" date="2016-04" db="EMBL/GenBank/DDBJ databases">
        <authorList>
            <person name="Evans L.H."/>
            <person name="Alamgir A."/>
            <person name="Owens N."/>
            <person name="Weber N.D."/>
            <person name="Virtaneva K."/>
            <person name="Barbian K."/>
            <person name="Babar A."/>
            <person name="Rosenke K."/>
        </authorList>
    </citation>
    <scope>NUCLEOTIDE SEQUENCE [LARGE SCALE GENOMIC DNA]</scope>
    <source>
        <strain evidence="1">CBS 101.48</strain>
    </source>
</reference>
<dbReference type="Proteomes" id="UP000078561">
    <property type="component" value="Unassembled WGS sequence"/>
</dbReference>
<proteinExistence type="predicted"/>
<gene>
    <name evidence="1" type="primary">ABSGL_01840.1 scaffold 2413</name>
</gene>
<dbReference type="OrthoDB" id="2401469at2759"/>
<dbReference type="InParanoid" id="A0A163J0J1"/>
<keyword evidence="2" id="KW-1185">Reference proteome</keyword>
<name>A0A163J0J1_ABSGL</name>
<protein>
    <submittedName>
        <fullName evidence="1">Uncharacterized protein</fullName>
    </submittedName>
</protein>
<evidence type="ECO:0000313" key="1">
    <source>
        <dbReference type="EMBL" id="SAL96433.1"/>
    </source>
</evidence>
<sequence length="174" mass="21198">MATDEQQKQILTMMGIHYCRHELIPIGAIYFSNDQIRYKNAREMYDYCVSNNLRDVWVYMYRNWYTRVQYNRWARSAVSGKVPMGKTTMMIEAHWKVLKKCHLYHYNRARLDLLVYAILQQYYRKLTMKYQAAVVFRQETTTFEKRFHEEWRKGIRAQISGTDYMTSLDLWLSI</sequence>
<organism evidence="1">
    <name type="scientific">Absidia glauca</name>
    <name type="common">Pin mould</name>
    <dbReference type="NCBI Taxonomy" id="4829"/>
    <lineage>
        <taxon>Eukaryota</taxon>
        <taxon>Fungi</taxon>
        <taxon>Fungi incertae sedis</taxon>
        <taxon>Mucoromycota</taxon>
        <taxon>Mucoromycotina</taxon>
        <taxon>Mucoromycetes</taxon>
        <taxon>Mucorales</taxon>
        <taxon>Cunninghamellaceae</taxon>
        <taxon>Absidia</taxon>
    </lineage>
</organism>
<dbReference type="EMBL" id="LT551057">
    <property type="protein sequence ID" value="SAL96433.1"/>
    <property type="molecule type" value="Genomic_DNA"/>
</dbReference>
<dbReference type="AlphaFoldDB" id="A0A163J0J1"/>